<feature type="compositionally biased region" description="Basic residues" evidence="1">
    <location>
        <begin position="24"/>
        <end position="38"/>
    </location>
</feature>
<comment type="caution">
    <text evidence="3">The sequence shown here is derived from an EMBL/GenBank/DDBJ whole genome shotgun (WGS) entry which is preliminary data.</text>
</comment>
<dbReference type="AlphaFoldDB" id="A0A7Y6MD11"/>
<dbReference type="InterPro" id="IPR038694">
    <property type="entry name" value="DUF427_sf"/>
</dbReference>
<dbReference type="Proteomes" id="UP000546126">
    <property type="component" value="Unassembled WGS sequence"/>
</dbReference>
<dbReference type="PANTHER" id="PTHR34310:SF8">
    <property type="entry name" value="CONSERVED PROTEIN"/>
    <property type="match status" value="1"/>
</dbReference>
<gene>
    <name evidence="3" type="ORF">HT134_19460</name>
</gene>
<reference evidence="3 4" key="1">
    <citation type="submission" date="2020-06" db="EMBL/GenBank/DDBJ databases">
        <authorList>
            <person name="Chanama M."/>
        </authorList>
    </citation>
    <scope>NUCLEOTIDE SEQUENCE [LARGE SCALE GENOMIC DNA]</scope>
    <source>
        <strain evidence="3 4">TBRC6557</strain>
    </source>
</reference>
<dbReference type="EMBL" id="JABWGO010000004">
    <property type="protein sequence ID" value="NUW42301.1"/>
    <property type="molecule type" value="Genomic_DNA"/>
</dbReference>
<feature type="region of interest" description="Disordered" evidence="1">
    <location>
        <begin position="1"/>
        <end position="53"/>
    </location>
</feature>
<evidence type="ECO:0000313" key="3">
    <source>
        <dbReference type="EMBL" id="NUW42301.1"/>
    </source>
</evidence>
<feature type="domain" description="DUF427" evidence="2">
    <location>
        <begin position="63"/>
        <end position="155"/>
    </location>
</feature>
<dbReference type="Pfam" id="PF04248">
    <property type="entry name" value="NTP_transf_9"/>
    <property type="match status" value="1"/>
</dbReference>
<evidence type="ECO:0000256" key="1">
    <source>
        <dbReference type="SAM" id="MobiDB-lite"/>
    </source>
</evidence>
<name>A0A7Y6MD11_9ACTN</name>
<protein>
    <submittedName>
        <fullName evidence="3">DUF427 domain-containing protein</fullName>
    </submittedName>
</protein>
<dbReference type="PANTHER" id="PTHR34310">
    <property type="entry name" value="DUF427 DOMAIN PROTEIN (AFU_ORTHOLOGUE AFUA_3G02220)"/>
    <property type="match status" value="1"/>
</dbReference>
<dbReference type="Gene3D" id="2.170.150.40">
    <property type="entry name" value="Domain of unknown function (DUF427)"/>
    <property type="match status" value="1"/>
</dbReference>
<dbReference type="InterPro" id="IPR007361">
    <property type="entry name" value="DUF427"/>
</dbReference>
<sequence length="164" mass="18089">MRAARDRGNGAAVPVGHSGGGTASRRRPFPGKARRERRRPVPRDVKIPGPDHPITVEAASTRVVVRVGERVVADTTRPLVLSEAAYPPVHYIPIEDVDPGLIRRSDTRTYCPYKGEASYYSIVTPEGEVGDAIWTYEEPYEAVGEIKGHVAFYPDRVRLTVEPS</sequence>
<keyword evidence="4" id="KW-1185">Reference proteome</keyword>
<accession>A0A7Y6MD11</accession>
<proteinExistence type="predicted"/>
<organism evidence="3 4">
    <name type="scientific">Nonomuraea rhodomycinica</name>
    <dbReference type="NCBI Taxonomy" id="1712872"/>
    <lineage>
        <taxon>Bacteria</taxon>
        <taxon>Bacillati</taxon>
        <taxon>Actinomycetota</taxon>
        <taxon>Actinomycetes</taxon>
        <taxon>Streptosporangiales</taxon>
        <taxon>Streptosporangiaceae</taxon>
        <taxon>Nonomuraea</taxon>
    </lineage>
</organism>
<evidence type="ECO:0000313" key="4">
    <source>
        <dbReference type="Proteomes" id="UP000546126"/>
    </source>
</evidence>
<evidence type="ECO:0000259" key="2">
    <source>
        <dbReference type="Pfam" id="PF04248"/>
    </source>
</evidence>